<reference evidence="1 2" key="1">
    <citation type="submission" date="2022-05" db="EMBL/GenBank/DDBJ databases">
        <authorList>
            <person name="Park J.-S."/>
        </authorList>
    </citation>
    <scope>NUCLEOTIDE SEQUENCE [LARGE SCALE GENOMIC DNA]</scope>
    <source>
        <strain evidence="1 2">2012CJ34-2</strain>
    </source>
</reference>
<proteinExistence type="predicted"/>
<name>A0ABT0PLT3_9GAMM</name>
<gene>
    <name evidence="1" type="ORF">M3P05_20670</name>
</gene>
<evidence type="ECO:0000313" key="1">
    <source>
        <dbReference type="EMBL" id="MCL6272334.1"/>
    </source>
</evidence>
<keyword evidence="2" id="KW-1185">Reference proteome</keyword>
<evidence type="ECO:0000313" key="2">
    <source>
        <dbReference type="Proteomes" id="UP001203338"/>
    </source>
</evidence>
<accession>A0ABT0PLT3</accession>
<sequence>MEKNNICRFDYLESKHQVERFNSICKGDRVILKKREQFGKTMKLYGHGRVTSIAYDNDNIRYLNMDWSDQDEIIEVPLMGCNSTVDTKSIEQVEDEMPEQFYNWLEA</sequence>
<dbReference type="EMBL" id="JAMFLX010000139">
    <property type="protein sequence ID" value="MCL6272334.1"/>
    <property type="molecule type" value="Genomic_DNA"/>
</dbReference>
<dbReference type="Proteomes" id="UP001203338">
    <property type="component" value="Unassembled WGS sequence"/>
</dbReference>
<protein>
    <submittedName>
        <fullName evidence="1">Uncharacterized protein</fullName>
    </submittedName>
</protein>
<dbReference type="RefSeq" id="WP_249702039.1">
    <property type="nucleotide sequence ID" value="NZ_JAMFLX010000139.1"/>
</dbReference>
<organism evidence="1 2">
    <name type="scientific">Parendozoicomonas callyspongiae</name>
    <dbReference type="NCBI Taxonomy" id="2942213"/>
    <lineage>
        <taxon>Bacteria</taxon>
        <taxon>Pseudomonadati</taxon>
        <taxon>Pseudomonadota</taxon>
        <taxon>Gammaproteobacteria</taxon>
        <taxon>Oceanospirillales</taxon>
        <taxon>Endozoicomonadaceae</taxon>
        <taxon>Parendozoicomonas</taxon>
    </lineage>
</organism>
<comment type="caution">
    <text evidence="1">The sequence shown here is derived from an EMBL/GenBank/DDBJ whole genome shotgun (WGS) entry which is preliminary data.</text>
</comment>